<dbReference type="Pfam" id="PF00002">
    <property type="entry name" value="7tm_2"/>
    <property type="match status" value="1"/>
</dbReference>
<dbReference type="PROSITE" id="PS50261">
    <property type="entry name" value="G_PROTEIN_RECEP_F2_4"/>
    <property type="match status" value="1"/>
</dbReference>
<dbReference type="Gene3D" id="1.20.1070.10">
    <property type="entry name" value="Rhodopsin 7-helix transmembrane proteins"/>
    <property type="match status" value="1"/>
</dbReference>
<dbReference type="PANTHER" id="PTHR12011">
    <property type="entry name" value="ADHESION G-PROTEIN COUPLED RECEPTOR"/>
    <property type="match status" value="1"/>
</dbReference>
<dbReference type="PRINTS" id="PR00249">
    <property type="entry name" value="GPCRSECRETIN"/>
</dbReference>
<keyword evidence="3 5" id="KW-1133">Transmembrane helix</keyword>
<evidence type="ECO:0000256" key="1">
    <source>
        <dbReference type="ARBA" id="ARBA00004141"/>
    </source>
</evidence>
<keyword evidence="2 5" id="KW-0812">Transmembrane</keyword>
<dbReference type="GO" id="GO:0005886">
    <property type="term" value="C:plasma membrane"/>
    <property type="evidence" value="ECO:0007669"/>
    <property type="project" value="TreeGrafter"/>
</dbReference>
<dbReference type="GO" id="GO:0007166">
    <property type="term" value="P:cell surface receptor signaling pathway"/>
    <property type="evidence" value="ECO:0007669"/>
    <property type="project" value="InterPro"/>
</dbReference>
<accession>A0A9D2Y470</accession>
<keyword evidence="4 5" id="KW-0472">Membrane</keyword>
<evidence type="ECO:0000256" key="5">
    <source>
        <dbReference type="SAM" id="Phobius"/>
    </source>
</evidence>
<keyword evidence="7" id="KW-0675">Receptor</keyword>
<dbReference type="EMBL" id="JAAVVJ010000011">
    <property type="protein sequence ID" value="KAF7212973.1"/>
    <property type="molecule type" value="Genomic_DNA"/>
</dbReference>
<dbReference type="Proteomes" id="UP000822369">
    <property type="component" value="Chromosome 11"/>
</dbReference>
<dbReference type="AlphaFoldDB" id="A0A9D2Y470"/>
<evidence type="ECO:0000256" key="3">
    <source>
        <dbReference type="ARBA" id="ARBA00022989"/>
    </source>
</evidence>
<protein>
    <submittedName>
        <fullName evidence="7">Adhesion G-protein coupled receptor G2-like</fullName>
    </submittedName>
</protein>
<feature type="transmembrane region" description="Helical" evidence="5">
    <location>
        <begin position="60"/>
        <end position="83"/>
    </location>
</feature>
<feature type="domain" description="G-protein coupled receptors family 2 profile 2" evidence="6">
    <location>
        <begin position="1"/>
        <end position="260"/>
    </location>
</feature>
<sequence length="285" mass="32231">SVDFHLCLNLPFRRNNKLDYSITIHVSLSGALFLLNSTFLLTEWGARVSLGWVCECVAAFMHYSLLCCFTWMAIEALHLYLLLIRVFNTYYKHYLLKLSLAGWGIPGVIVATSLGVKDFKQFYGVTQLIMSDTNTTNEICWITDDSFFYSLNLVYFTLIFVFNFGILMAVASSFCKMKQAIKSNSMLRAKAKGKLMGVPQRFSASCKSGLTLLGLTCLMGTSWGLAFLGSGYVNYPILYLFCILNSLQGFFIFLWICLSAKKQKKRQMEEKLSSSPVRTSDVKSE</sequence>
<feature type="transmembrane region" description="Helical" evidence="5">
    <location>
        <begin position="237"/>
        <end position="258"/>
    </location>
</feature>
<dbReference type="InterPro" id="IPR000832">
    <property type="entry name" value="GPCR_2_secretin-like"/>
</dbReference>
<evidence type="ECO:0000256" key="2">
    <source>
        <dbReference type="ARBA" id="ARBA00022692"/>
    </source>
</evidence>
<evidence type="ECO:0000256" key="4">
    <source>
        <dbReference type="ARBA" id="ARBA00023136"/>
    </source>
</evidence>
<evidence type="ECO:0000259" key="6">
    <source>
        <dbReference type="PROSITE" id="PS50261"/>
    </source>
</evidence>
<gene>
    <name evidence="7" type="ORF">G4P62_020170</name>
</gene>
<feature type="transmembrane region" description="Helical" evidence="5">
    <location>
        <begin position="210"/>
        <end position="231"/>
    </location>
</feature>
<dbReference type="PANTHER" id="PTHR12011:SF454">
    <property type="entry name" value="ADHESION G-PROTEIN COUPLED RECEPTOR G5-LIKE"/>
    <property type="match status" value="1"/>
</dbReference>
<comment type="subcellular location">
    <subcellularLocation>
        <location evidence="1">Membrane</location>
        <topology evidence="1">Multi-pass membrane protein</topology>
    </subcellularLocation>
</comment>
<feature type="transmembrane region" description="Helical" evidence="5">
    <location>
        <begin position="20"/>
        <end position="40"/>
    </location>
</feature>
<comment type="caution">
    <text evidence="7">The sequence shown here is derived from an EMBL/GenBank/DDBJ whole genome shotgun (WGS) entry which is preliminary data.</text>
</comment>
<feature type="transmembrane region" description="Helical" evidence="5">
    <location>
        <begin position="153"/>
        <end position="175"/>
    </location>
</feature>
<feature type="non-terminal residue" evidence="7">
    <location>
        <position position="285"/>
    </location>
</feature>
<name>A0A9D2Y470_NOTFU</name>
<dbReference type="InterPro" id="IPR017981">
    <property type="entry name" value="GPCR_2-like_7TM"/>
</dbReference>
<evidence type="ECO:0000313" key="7">
    <source>
        <dbReference type="EMBL" id="KAF7212973.1"/>
    </source>
</evidence>
<organism evidence="7 8">
    <name type="scientific">Nothobranchius furzeri</name>
    <name type="common">Turquoise killifish</name>
    <dbReference type="NCBI Taxonomy" id="105023"/>
    <lineage>
        <taxon>Eukaryota</taxon>
        <taxon>Metazoa</taxon>
        <taxon>Chordata</taxon>
        <taxon>Craniata</taxon>
        <taxon>Vertebrata</taxon>
        <taxon>Euteleostomi</taxon>
        <taxon>Actinopterygii</taxon>
        <taxon>Neopterygii</taxon>
        <taxon>Teleostei</taxon>
        <taxon>Neoteleostei</taxon>
        <taxon>Acanthomorphata</taxon>
        <taxon>Ovalentaria</taxon>
        <taxon>Atherinomorphae</taxon>
        <taxon>Cyprinodontiformes</taxon>
        <taxon>Nothobranchiidae</taxon>
        <taxon>Nothobranchius</taxon>
    </lineage>
</organism>
<reference evidence="7" key="1">
    <citation type="submission" date="2020-03" db="EMBL/GenBank/DDBJ databases">
        <title>Intra-Species Differences in Population Size shape Life History and Genome Evolution.</title>
        <authorList>
            <person name="Willemsen D."/>
            <person name="Cui R."/>
            <person name="Valenzano D.R."/>
        </authorList>
    </citation>
    <scope>NUCLEOTIDE SEQUENCE</scope>
    <source>
        <strain evidence="7">GRZ</strain>
        <tissue evidence="7">Whole</tissue>
    </source>
</reference>
<feature type="transmembrane region" description="Helical" evidence="5">
    <location>
        <begin position="95"/>
        <end position="116"/>
    </location>
</feature>
<dbReference type="GO" id="GO:0007189">
    <property type="term" value="P:adenylate cyclase-activating G protein-coupled receptor signaling pathway"/>
    <property type="evidence" value="ECO:0007669"/>
    <property type="project" value="TreeGrafter"/>
</dbReference>
<dbReference type="GO" id="GO:0004930">
    <property type="term" value="F:G protein-coupled receptor activity"/>
    <property type="evidence" value="ECO:0007669"/>
    <property type="project" value="InterPro"/>
</dbReference>
<proteinExistence type="predicted"/>
<evidence type="ECO:0000313" key="8">
    <source>
        <dbReference type="Proteomes" id="UP000822369"/>
    </source>
</evidence>